<evidence type="ECO:0000313" key="1">
    <source>
        <dbReference type="EnsemblPlants" id="AVESA.00010b.r2.2CG0292580.1.CDS.1"/>
    </source>
</evidence>
<protein>
    <submittedName>
        <fullName evidence="1">Uncharacterized protein</fullName>
    </submittedName>
</protein>
<accession>A0ACD5UQ79</accession>
<evidence type="ECO:0000313" key="2">
    <source>
        <dbReference type="Proteomes" id="UP001732700"/>
    </source>
</evidence>
<organism evidence="1 2">
    <name type="scientific">Avena sativa</name>
    <name type="common">Oat</name>
    <dbReference type="NCBI Taxonomy" id="4498"/>
    <lineage>
        <taxon>Eukaryota</taxon>
        <taxon>Viridiplantae</taxon>
        <taxon>Streptophyta</taxon>
        <taxon>Embryophyta</taxon>
        <taxon>Tracheophyta</taxon>
        <taxon>Spermatophyta</taxon>
        <taxon>Magnoliopsida</taxon>
        <taxon>Liliopsida</taxon>
        <taxon>Poales</taxon>
        <taxon>Poaceae</taxon>
        <taxon>BOP clade</taxon>
        <taxon>Pooideae</taxon>
        <taxon>Poodae</taxon>
        <taxon>Poeae</taxon>
        <taxon>Poeae Chloroplast Group 1 (Aveneae type)</taxon>
        <taxon>Aveninae</taxon>
        <taxon>Avena</taxon>
    </lineage>
</organism>
<reference evidence="1" key="2">
    <citation type="submission" date="2025-09" db="UniProtKB">
        <authorList>
            <consortium name="EnsemblPlants"/>
        </authorList>
    </citation>
    <scope>IDENTIFICATION</scope>
</reference>
<reference evidence="1" key="1">
    <citation type="submission" date="2021-05" db="EMBL/GenBank/DDBJ databases">
        <authorList>
            <person name="Scholz U."/>
            <person name="Mascher M."/>
            <person name="Fiebig A."/>
        </authorList>
    </citation>
    <scope>NUCLEOTIDE SEQUENCE [LARGE SCALE GENOMIC DNA]</scope>
</reference>
<name>A0ACD5UQ79_AVESA</name>
<dbReference type="Proteomes" id="UP001732700">
    <property type="component" value="Chromosome 2C"/>
</dbReference>
<keyword evidence="2" id="KW-1185">Reference proteome</keyword>
<proteinExistence type="predicted"/>
<dbReference type="EnsemblPlants" id="AVESA.00010b.r2.2CG0292580.1">
    <property type="protein sequence ID" value="AVESA.00010b.r2.2CG0292580.1.CDS.1"/>
    <property type="gene ID" value="AVESA.00010b.r2.2CG0292580"/>
</dbReference>
<sequence length="246" mass="27971">MELLVSATLGELVSRCISFLINKYSTTPTQSKVESLQRLEQMLLRVLITVEEAEGRCITNQAMLRQLKMLREEMWRGYYMLDTFRYLAHEEGKTKDHQAARSLALSTSNPGKHTFLSASGARGERELKQMIDTINNIVTSMAEFVVFLKNYPPICRQPYSMHLFLGKSMFGRQAEMEQIIAFLLQREPPGEHELGVLPIVGQGKVGKTTLVEHVCGDVRVRDHFSQIVLFFGNKSIEGDLCTLREV</sequence>